<evidence type="ECO:0000313" key="2">
    <source>
        <dbReference type="EMBL" id="MBM0103258.1"/>
    </source>
</evidence>
<dbReference type="RefSeq" id="WP_203165242.1">
    <property type="nucleotide sequence ID" value="NZ_JAEVLS010000001.1"/>
</dbReference>
<accession>A0ABS1WQL7</accession>
<dbReference type="Proteomes" id="UP000661077">
    <property type="component" value="Unassembled WGS sequence"/>
</dbReference>
<dbReference type="SUPFAM" id="SSF54427">
    <property type="entry name" value="NTF2-like"/>
    <property type="match status" value="1"/>
</dbReference>
<evidence type="ECO:0000259" key="1">
    <source>
        <dbReference type="Pfam" id="PF12680"/>
    </source>
</evidence>
<feature type="domain" description="SnoaL-like" evidence="1">
    <location>
        <begin position="14"/>
        <end position="117"/>
    </location>
</feature>
<reference evidence="2 3" key="1">
    <citation type="journal article" date="2021" name="Int. J. Syst. Evol. Microbiol.">
        <title>Steroidobacter gossypii sp. nov., isolated from soil of cotton cropping field.</title>
        <authorList>
            <person name="Huang R."/>
            <person name="Yang S."/>
            <person name="Zhen C."/>
            <person name="Liu W."/>
        </authorList>
    </citation>
    <scope>NUCLEOTIDE SEQUENCE [LARGE SCALE GENOMIC DNA]</scope>
    <source>
        <strain evidence="2 3">S1-65</strain>
    </source>
</reference>
<dbReference type="InterPro" id="IPR032710">
    <property type="entry name" value="NTF2-like_dom_sf"/>
</dbReference>
<name>A0ABS1WQL7_9GAMM</name>
<dbReference type="PANTHER" id="PTHR41252:SF1">
    <property type="entry name" value="BLR2505 PROTEIN"/>
    <property type="match status" value="1"/>
</dbReference>
<dbReference type="InterPro" id="IPR037401">
    <property type="entry name" value="SnoaL-like"/>
</dbReference>
<comment type="caution">
    <text evidence="2">The sequence shown here is derived from an EMBL/GenBank/DDBJ whole genome shotgun (WGS) entry which is preliminary data.</text>
</comment>
<proteinExistence type="predicted"/>
<keyword evidence="3" id="KW-1185">Reference proteome</keyword>
<dbReference type="Pfam" id="PF12680">
    <property type="entry name" value="SnoaL_2"/>
    <property type="match status" value="1"/>
</dbReference>
<organism evidence="2 3">
    <name type="scientific">Steroidobacter gossypii</name>
    <dbReference type="NCBI Taxonomy" id="2805490"/>
    <lineage>
        <taxon>Bacteria</taxon>
        <taxon>Pseudomonadati</taxon>
        <taxon>Pseudomonadota</taxon>
        <taxon>Gammaproteobacteria</taxon>
        <taxon>Steroidobacterales</taxon>
        <taxon>Steroidobacteraceae</taxon>
        <taxon>Steroidobacter</taxon>
    </lineage>
</organism>
<dbReference type="PANTHER" id="PTHR41252">
    <property type="entry name" value="BLR2505 PROTEIN"/>
    <property type="match status" value="1"/>
</dbReference>
<sequence length="143" mass="16041">MAHDIEARNKDVIRKAFAAWAAGTGGPFELLTPEATWTIVGRSVAAKTYPNRAAFISEVIAPFNARMRERLVPTVHEILADGDKVLVFFDARATTHDGTPYTNTYAWLLTMRDEMIVNATAFFDSIAFDELWHRVQPRESGAR</sequence>
<dbReference type="EMBL" id="JAEVLS010000001">
    <property type="protein sequence ID" value="MBM0103258.1"/>
    <property type="molecule type" value="Genomic_DNA"/>
</dbReference>
<gene>
    <name evidence="2" type="ORF">JM946_00815</name>
</gene>
<protein>
    <submittedName>
        <fullName evidence="2">Nuclear transport factor 2 family protein</fullName>
    </submittedName>
</protein>
<evidence type="ECO:0000313" key="3">
    <source>
        <dbReference type="Proteomes" id="UP000661077"/>
    </source>
</evidence>
<dbReference type="Gene3D" id="3.10.450.50">
    <property type="match status" value="1"/>
</dbReference>